<evidence type="ECO:0000313" key="3">
    <source>
        <dbReference type="Proteomes" id="UP000054007"/>
    </source>
</evidence>
<accession>A0A0D7BJR1</accession>
<keyword evidence="3" id="KW-1185">Reference proteome</keyword>
<sequence length="544" mass="61430">MLTAKNGPCADDSGIATTTLPSTSQPDPPSGDKSEIPVHIPATEDTGVIARAMAEGEAKRKESKERKATAVSARRKNPAEPRIRTKGELKRRLPRTIKRLVKQWSYKPDRSIDTNAFLRPGHSWSWSRIYARGKNPFLLLWRISKDLGIIADVDSWMNIYQRDSESHHNIRKYQEAQCPTLGDIEAFIQHCKNNERLMAEGKKPISIFEASGFEPGTIFTYLVANFGRHGNVPFHATEDGSDVNFDRFVLVLDGEDTPSTRIQYTQGHPLYVISALLCTLRWRAVVDEAFFTKKTLTGEIQTGCKRIYDYAVQRRWFHPATRKEIAELVNAGVLVSDTCRKALLFQGITKGKTKPFFFSPPDKPSRPRPVAVDTRSQLRQSLDGVLHAAVPLSSPPPLPPIRSFTPTHPSRKRAPESPDGGSPSRPWKQPRLREHSSVLPNGKQKWGQYPREYVRELPLRAQNLSSHRPVRPPFSLRLVDGEYKWVLPEEWVKNPPANAYAPVWPGTTHYGQPQVQGAQGLGDTRYHLYSMSIHFLIVSCLTEL</sequence>
<gene>
    <name evidence="2" type="ORF">CYLTODRAFT_488029</name>
</gene>
<dbReference type="AlphaFoldDB" id="A0A0D7BJR1"/>
<organism evidence="2 3">
    <name type="scientific">Cylindrobasidium torrendii FP15055 ss-10</name>
    <dbReference type="NCBI Taxonomy" id="1314674"/>
    <lineage>
        <taxon>Eukaryota</taxon>
        <taxon>Fungi</taxon>
        <taxon>Dikarya</taxon>
        <taxon>Basidiomycota</taxon>
        <taxon>Agaricomycotina</taxon>
        <taxon>Agaricomycetes</taxon>
        <taxon>Agaricomycetidae</taxon>
        <taxon>Agaricales</taxon>
        <taxon>Marasmiineae</taxon>
        <taxon>Physalacriaceae</taxon>
        <taxon>Cylindrobasidium</taxon>
    </lineage>
</organism>
<dbReference type="Proteomes" id="UP000054007">
    <property type="component" value="Unassembled WGS sequence"/>
</dbReference>
<name>A0A0D7BJR1_9AGAR</name>
<feature type="compositionally biased region" description="Polar residues" evidence="1">
    <location>
        <begin position="15"/>
        <end position="25"/>
    </location>
</feature>
<feature type="compositionally biased region" description="Basic and acidic residues" evidence="1">
    <location>
        <begin position="54"/>
        <end position="68"/>
    </location>
</feature>
<proteinExistence type="predicted"/>
<evidence type="ECO:0000256" key="1">
    <source>
        <dbReference type="SAM" id="MobiDB-lite"/>
    </source>
</evidence>
<evidence type="ECO:0000313" key="2">
    <source>
        <dbReference type="EMBL" id="KIY70485.1"/>
    </source>
</evidence>
<dbReference type="EMBL" id="KN880467">
    <property type="protein sequence ID" value="KIY70485.1"/>
    <property type="molecule type" value="Genomic_DNA"/>
</dbReference>
<protein>
    <submittedName>
        <fullName evidence="2">Uncharacterized protein</fullName>
    </submittedName>
</protein>
<feature type="region of interest" description="Disordered" evidence="1">
    <location>
        <begin position="389"/>
        <end position="444"/>
    </location>
</feature>
<reference evidence="2 3" key="1">
    <citation type="journal article" date="2015" name="Fungal Genet. Biol.">
        <title>Evolution of novel wood decay mechanisms in Agaricales revealed by the genome sequences of Fistulina hepatica and Cylindrobasidium torrendii.</title>
        <authorList>
            <person name="Floudas D."/>
            <person name="Held B.W."/>
            <person name="Riley R."/>
            <person name="Nagy L.G."/>
            <person name="Koehler G."/>
            <person name="Ransdell A.S."/>
            <person name="Younus H."/>
            <person name="Chow J."/>
            <person name="Chiniquy J."/>
            <person name="Lipzen A."/>
            <person name="Tritt A."/>
            <person name="Sun H."/>
            <person name="Haridas S."/>
            <person name="LaButti K."/>
            <person name="Ohm R.A."/>
            <person name="Kues U."/>
            <person name="Blanchette R.A."/>
            <person name="Grigoriev I.V."/>
            <person name="Minto R.E."/>
            <person name="Hibbett D.S."/>
        </authorList>
    </citation>
    <scope>NUCLEOTIDE SEQUENCE [LARGE SCALE GENOMIC DNA]</scope>
    <source>
        <strain evidence="2 3">FP15055 ss-10</strain>
    </source>
</reference>
<feature type="region of interest" description="Disordered" evidence="1">
    <location>
        <begin position="1"/>
        <end position="81"/>
    </location>
</feature>